<evidence type="ECO:0000259" key="3">
    <source>
        <dbReference type="Pfam" id="PF18912"/>
    </source>
</evidence>
<dbReference type="Pfam" id="PF00156">
    <property type="entry name" value="Pribosyltran"/>
    <property type="match status" value="1"/>
</dbReference>
<dbReference type="InterPro" id="IPR029057">
    <property type="entry name" value="PRTase-like"/>
</dbReference>
<reference evidence="4" key="2">
    <citation type="submission" date="2023-07" db="EMBL/GenBank/DDBJ databases">
        <authorList>
            <person name="Shen H."/>
        </authorList>
    </citation>
    <scope>NUCLEOTIDE SEQUENCE</scope>
    <source>
        <strain evidence="4">TNR-22</strain>
    </source>
</reference>
<evidence type="ECO:0000259" key="2">
    <source>
        <dbReference type="Pfam" id="PF00156"/>
    </source>
</evidence>
<evidence type="ECO:0000313" key="5">
    <source>
        <dbReference type="Proteomes" id="UP001174932"/>
    </source>
</evidence>
<proteinExistence type="inferred from homology"/>
<dbReference type="SUPFAM" id="SSF53271">
    <property type="entry name" value="PRTase-like"/>
    <property type="match status" value="1"/>
</dbReference>
<evidence type="ECO:0000313" key="4">
    <source>
        <dbReference type="EMBL" id="MDO6964830.1"/>
    </source>
</evidence>
<comment type="caution">
    <text evidence="4">The sequence shown here is derived from an EMBL/GenBank/DDBJ whole genome shotgun (WGS) entry which is preliminary data.</text>
</comment>
<sequence>MRLDGETKQSLGSGLADRFRKSISFAAHPIADFLFPPACPSCGRMQAQHGALCPTCWSGLTLIERPFCDVLGTPFPYDYGGGALSPEAIANPPVFSRLRSACLFEGPARELVHALKYGDRTELAPMMARWMQRAGTDILADCDGLVPVPLHRMRRLSRRYNQAAELSRALSALTAIPALDTVLYRSRSTERQVGLRKTARQQNLKGAFSVPEQALPNIIGRRLVLVDDVYTTGATASAATKVLLRAGAANVSVLTFAMVAPGII</sequence>
<protein>
    <submittedName>
        <fullName evidence="4">ComF family protein</fullName>
    </submittedName>
</protein>
<keyword evidence="5" id="KW-1185">Reference proteome</keyword>
<dbReference type="Gene3D" id="3.40.50.2020">
    <property type="match status" value="1"/>
</dbReference>
<dbReference type="PANTHER" id="PTHR47505:SF1">
    <property type="entry name" value="DNA UTILIZATION PROTEIN YHGH"/>
    <property type="match status" value="1"/>
</dbReference>
<dbReference type="Pfam" id="PF18912">
    <property type="entry name" value="DZR_2"/>
    <property type="match status" value="1"/>
</dbReference>
<dbReference type="InterPro" id="IPR051910">
    <property type="entry name" value="ComF/GntX_DNA_util-trans"/>
</dbReference>
<feature type="domain" description="Phosphoribosyltransferase" evidence="2">
    <location>
        <begin position="193"/>
        <end position="256"/>
    </location>
</feature>
<dbReference type="EMBL" id="JAUOZU010000008">
    <property type="protein sequence ID" value="MDO6964830.1"/>
    <property type="molecule type" value="Genomic_DNA"/>
</dbReference>
<gene>
    <name evidence="4" type="ORF">Q4481_12760</name>
</gene>
<organism evidence="4 5">
    <name type="scientific">Rhizobium alvei</name>
    <dbReference type="NCBI Taxonomy" id="1132659"/>
    <lineage>
        <taxon>Bacteria</taxon>
        <taxon>Pseudomonadati</taxon>
        <taxon>Pseudomonadota</taxon>
        <taxon>Alphaproteobacteria</taxon>
        <taxon>Hyphomicrobiales</taxon>
        <taxon>Rhizobiaceae</taxon>
        <taxon>Rhizobium/Agrobacterium group</taxon>
        <taxon>Rhizobium</taxon>
    </lineage>
</organism>
<comment type="similarity">
    <text evidence="1">Belongs to the ComF/GntX family.</text>
</comment>
<dbReference type="Proteomes" id="UP001174932">
    <property type="component" value="Unassembled WGS sequence"/>
</dbReference>
<dbReference type="PANTHER" id="PTHR47505">
    <property type="entry name" value="DNA UTILIZATION PROTEIN YHGH"/>
    <property type="match status" value="1"/>
</dbReference>
<dbReference type="InterPro" id="IPR044005">
    <property type="entry name" value="DZR_2"/>
</dbReference>
<name>A0ABT8YM80_9HYPH</name>
<accession>A0ABT8YM80</accession>
<reference evidence="4" key="1">
    <citation type="journal article" date="2015" name="Int. J. Syst. Evol. Microbiol.">
        <title>Rhizobium alvei sp. nov., isolated from a freshwater river.</title>
        <authorList>
            <person name="Sheu S.Y."/>
            <person name="Huang H.W."/>
            <person name="Young C.C."/>
            <person name="Chen W.M."/>
        </authorList>
    </citation>
    <scope>NUCLEOTIDE SEQUENCE</scope>
    <source>
        <strain evidence="4">TNR-22</strain>
    </source>
</reference>
<dbReference type="InterPro" id="IPR000836">
    <property type="entry name" value="PRTase_dom"/>
</dbReference>
<dbReference type="RefSeq" id="WP_304376756.1">
    <property type="nucleotide sequence ID" value="NZ_JAUOZU010000008.1"/>
</dbReference>
<feature type="domain" description="Double zinc ribbon" evidence="3">
    <location>
        <begin position="31"/>
        <end position="78"/>
    </location>
</feature>
<evidence type="ECO:0000256" key="1">
    <source>
        <dbReference type="ARBA" id="ARBA00008007"/>
    </source>
</evidence>